<dbReference type="EMBL" id="DVHF01000013">
    <property type="protein sequence ID" value="HIR56273.1"/>
    <property type="molecule type" value="Genomic_DNA"/>
</dbReference>
<keyword evidence="1" id="KW-0732">Signal</keyword>
<dbReference type="Pfam" id="PF13519">
    <property type="entry name" value="VWA_2"/>
    <property type="match status" value="1"/>
</dbReference>
<feature type="non-terminal residue" evidence="3">
    <location>
        <position position="254"/>
    </location>
</feature>
<evidence type="ECO:0000256" key="1">
    <source>
        <dbReference type="SAM" id="SignalP"/>
    </source>
</evidence>
<gene>
    <name evidence="3" type="ORF">IAA54_01255</name>
</gene>
<evidence type="ECO:0000259" key="2">
    <source>
        <dbReference type="SMART" id="SM00327"/>
    </source>
</evidence>
<proteinExistence type="predicted"/>
<feature type="signal peptide" evidence="1">
    <location>
        <begin position="1"/>
        <end position="25"/>
    </location>
</feature>
<dbReference type="InterPro" id="IPR036465">
    <property type="entry name" value="vWFA_dom_sf"/>
</dbReference>
<feature type="chain" id="PRO_5038920296" evidence="1">
    <location>
        <begin position="26"/>
        <end position="254"/>
    </location>
</feature>
<evidence type="ECO:0000313" key="4">
    <source>
        <dbReference type="Proteomes" id="UP000886785"/>
    </source>
</evidence>
<dbReference type="AlphaFoldDB" id="A0A9D1J0J2"/>
<name>A0A9D1J0J2_9FIRM</name>
<dbReference type="SMART" id="SM00327">
    <property type="entry name" value="VWA"/>
    <property type="match status" value="1"/>
</dbReference>
<dbReference type="InterPro" id="IPR002035">
    <property type="entry name" value="VWF_A"/>
</dbReference>
<dbReference type="CDD" id="cd00198">
    <property type="entry name" value="vWFA"/>
    <property type="match status" value="1"/>
</dbReference>
<sequence length="254" mass="26357">MRIRKKLFGLLLILACLWTGPSAKAASLVEPASAFVQGERLTVFLPLGDGTEQALFQTGGRQFPAARGVQSLAESGLPVTYYLLVDTSTSMRGAREDIRAFAESLAEQSGEGAGFGLLLFGDSFSAVLEPTEDSGAFLSALDDTAFDAQRTDLLRGILDGIEYVSSAERATGGLTGLIVISDGVPDGADGGPDAEKVRQRISDAQETVIHTLWINSGLAGAPQGRDLLASIGSGAHPCIEKSGGTRDAAAEIAG</sequence>
<organism evidence="3 4">
    <name type="scientific">Candidatus Gallacutalibacter pullicola</name>
    <dbReference type="NCBI Taxonomy" id="2840830"/>
    <lineage>
        <taxon>Bacteria</taxon>
        <taxon>Bacillati</taxon>
        <taxon>Bacillota</taxon>
        <taxon>Clostridia</taxon>
        <taxon>Eubacteriales</taxon>
        <taxon>Candidatus Gallacutalibacter</taxon>
    </lineage>
</organism>
<reference evidence="3" key="2">
    <citation type="journal article" date="2021" name="PeerJ">
        <title>Extensive microbial diversity within the chicken gut microbiome revealed by metagenomics and culture.</title>
        <authorList>
            <person name="Gilroy R."/>
            <person name="Ravi A."/>
            <person name="Getino M."/>
            <person name="Pursley I."/>
            <person name="Horton D.L."/>
            <person name="Alikhan N.F."/>
            <person name="Baker D."/>
            <person name="Gharbi K."/>
            <person name="Hall N."/>
            <person name="Watson M."/>
            <person name="Adriaenssens E.M."/>
            <person name="Foster-Nyarko E."/>
            <person name="Jarju S."/>
            <person name="Secka A."/>
            <person name="Antonio M."/>
            <person name="Oren A."/>
            <person name="Chaudhuri R.R."/>
            <person name="La Ragione R."/>
            <person name="Hildebrand F."/>
            <person name="Pallen M.J."/>
        </authorList>
    </citation>
    <scope>NUCLEOTIDE SEQUENCE</scope>
    <source>
        <strain evidence="3">ChiSjej1B19-7085</strain>
    </source>
</reference>
<dbReference type="SUPFAM" id="SSF53300">
    <property type="entry name" value="vWA-like"/>
    <property type="match status" value="1"/>
</dbReference>
<dbReference type="Gene3D" id="3.40.50.410">
    <property type="entry name" value="von Willebrand factor, type A domain"/>
    <property type="match status" value="1"/>
</dbReference>
<protein>
    <submittedName>
        <fullName evidence="3">VWA domain-containing protein</fullName>
    </submittedName>
</protein>
<accession>A0A9D1J0J2</accession>
<evidence type="ECO:0000313" key="3">
    <source>
        <dbReference type="EMBL" id="HIR56273.1"/>
    </source>
</evidence>
<dbReference type="Proteomes" id="UP000886785">
    <property type="component" value="Unassembled WGS sequence"/>
</dbReference>
<feature type="domain" description="VWFA" evidence="2">
    <location>
        <begin position="78"/>
        <end position="248"/>
    </location>
</feature>
<reference evidence="3" key="1">
    <citation type="submission" date="2020-10" db="EMBL/GenBank/DDBJ databases">
        <authorList>
            <person name="Gilroy R."/>
        </authorList>
    </citation>
    <scope>NUCLEOTIDE SEQUENCE</scope>
    <source>
        <strain evidence="3">ChiSjej1B19-7085</strain>
    </source>
</reference>
<comment type="caution">
    <text evidence="3">The sequence shown here is derived from an EMBL/GenBank/DDBJ whole genome shotgun (WGS) entry which is preliminary data.</text>
</comment>